<dbReference type="PANTHER" id="PTHR43205:SF80">
    <property type="entry name" value="2-ALKENAL REDUCTASE (NADP(+)-DEPENDENT)-LIKE"/>
    <property type="match status" value="1"/>
</dbReference>
<evidence type="ECO:0000313" key="3">
    <source>
        <dbReference type="Proteomes" id="UP000824469"/>
    </source>
</evidence>
<dbReference type="InterPro" id="IPR036291">
    <property type="entry name" value="NAD(P)-bd_dom_sf"/>
</dbReference>
<reference evidence="2 3" key="1">
    <citation type="journal article" date="2021" name="Nat. Plants">
        <title>The Taxus genome provides insights into paclitaxel biosynthesis.</title>
        <authorList>
            <person name="Xiong X."/>
            <person name="Gou J."/>
            <person name="Liao Q."/>
            <person name="Li Y."/>
            <person name="Zhou Q."/>
            <person name="Bi G."/>
            <person name="Li C."/>
            <person name="Du R."/>
            <person name="Wang X."/>
            <person name="Sun T."/>
            <person name="Guo L."/>
            <person name="Liang H."/>
            <person name="Lu P."/>
            <person name="Wu Y."/>
            <person name="Zhang Z."/>
            <person name="Ro D.K."/>
            <person name="Shang Y."/>
            <person name="Huang S."/>
            <person name="Yan J."/>
        </authorList>
    </citation>
    <scope>NUCLEOTIDE SEQUENCE [LARGE SCALE GENOMIC DNA]</scope>
    <source>
        <strain evidence="2">Ta-2019</strain>
    </source>
</reference>
<dbReference type="Pfam" id="PF00107">
    <property type="entry name" value="ADH_zinc_N"/>
    <property type="match status" value="1"/>
</dbReference>
<evidence type="ECO:0000259" key="1">
    <source>
        <dbReference type="Pfam" id="PF00107"/>
    </source>
</evidence>
<dbReference type="SUPFAM" id="SSF51735">
    <property type="entry name" value="NAD(P)-binding Rossmann-fold domains"/>
    <property type="match status" value="1"/>
</dbReference>
<dbReference type="InterPro" id="IPR013149">
    <property type="entry name" value="ADH-like_C"/>
</dbReference>
<comment type="caution">
    <text evidence="2">The sequence shown here is derived from an EMBL/GenBank/DDBJ whole genome shotgun (WGS) entry which is preliminary data.</text>
</comment>
<dbReference type="PANTHER" id="PTHR43205">
    <property type="entry name" value="PROSTAGLANDIN REDUCTASE"/>
    <property type="match status" value="1"/>
</dbReference>
<protein>
    <recommendedName>
        <fullName evidence="1">Alcohol dehydrogenase-like C-terminal domain-containing protein</fullName>
    </recommendedName>
</protein>
<feature type="non-terminal residue" evidence="2">
    <location>
        <position position="127"/>
    </location>
</feature>
<gene>
    <name evidence="2" type="ORF">KI387_020545</name>
</gene>
<dbReference type="GO" id="GO:0032440">
    <property type="term" value="F:2-alkenal reductase [NAD(P)H] activity"/>
    <property type="evidence" value="ECO:0007669"/>
    <property type="project" value="TreeGrafter"/>
</dbReference>
<accession>A0AA38G8Y9</accession>
<dbReference type="Gene3D" id="3.40.50.720">
    <property type="entry name" value="NAD(P)-binding Rossmann-like Domain"/>
    <property type="match status" value="1"/>
</dbReference>
<sequence length="127" mass="14052">KPGMTAWVALEFGPDLTPGKKVFVSAATGGVGLIVGQLAKMRGCHVVGSVGKNKEKDLLKDYFKFDEAFNHEVGDNYDEPLKSYFPEGIDIYFDNFGVSRMLDSVLNLIKDHARIVICGMTCQYNNK</sequence>
<feature type="domain" description="Alcohol dehydrogenase-like C-terminal" evidence="1">
    <location>
        <begin position="30"/>
        <end position="120"/>
    </location>
</feature>
<feature type="non-terminal residue" evidence="2">
    <location>
        <position position="1"/>
    </location>
</feature>
<keyword evidence="3" id="KW-1185">Reference proteome</keyword>
<dbReference type="Proteomes" id="UP000824469">
    <property type="component" value="Unassembled WGS sequence"/>
</dbReference>
<organism evidence="2 3">
    <name type="scientific">Taxus chinensis</name>
    <name type="common">Chinese yew</name>
    <name type="synonym">Taxus wallichiana var. chinensis</name>
    <dbReference type="NCBI Taxonomy" id="29808"/>
    <lineage>
        <taxon>Eukaryota</taxon>
        <taxon>Viridiplantae</taxon>
        <taxon>Streptophyta</taxon>
        <taxon>Embryophyta</taxon>
        <taxon>Tracheophyta</taxon>
        <taxon>Spermatophyta</taxon>
        <taxon>Pinopsida</taxon>
        <taxon>Pinidae</taxon>
        <taxon>Conifers II</taxon>
        <taxon>Cupressales</taxon>
        <taxon>Taxaceae</taxon>
        <taxon>Taxus</taxon>
    </lineage>
</organism>
<evidence type="ECO:0000313" key="2">
    <source>
        <dbReference type="EMBL" id="KAH9318776.1"/>
    </source>
</evidence>
<dbReference type="AlphaFoldDB" id="A0AA38G8Y9"/>
<name>A0AA38G8Y9_TAXCH</name>
<proteinExistence type="predicted"/>
<dbReference type="EMBL" id="JAHRHJ020000004">
    <property type="protein sequence ID" value="KAH9318776.1"/>
    <property type="molecule type" value="Genomic_DNA"/>
</dbReference>
<dbReference type="InterPro" id="IPR045010">
    <property type="entry name" value="MDR_fam"/>
</dbReference>